<evidence type="ECO:0000313" key="2">
    <source>
        <dbReference type="EMBL" id="KFD64300.1"/>
    </source>
</evidence>
<gene>
    <name evidence="2" type="ORF">M514_23584</name>
</gene>
<dbReference type="AlphaFoldDB" id="A0A085N4A4"/>
<evidence type="ECO:0000256" key="1">
    <source>
        <dbReference type="SAM" id="MobiDB-lite"/>
    </source>
</evidence>
<evidence type="ECO:0008006" key="3">
    <source>
        <dbReference type="Google" id="ProtNLM"/>
    </source>
</evidence>
<name>A0A085N4A4_9BILA</name>
<organism evidence="2">
    <name type="scientific">Trichuris suis</name>
    <name type="common">pig whipworm</name>
    <dbReference type="NCBI Taxonomy" id="68888"/>
    <lineage>
        <taxon>Eukaryota</taxon>
        <taxon>Metazoa</taxon>
        <taxon>Ecdysozoa</taxon>
        <taxon>Nematoda</taxon>
        <taxon>Enoplea</taxon>
        <taxon>Dorylaimia</taxon>
        <taxon>Trichinellida</taxon>
        <taxon>Trichuridae</taxon>
        <taxon>Trichuris</taxon>
    </lineage>
</organism>
<sequence length="257" mass="28515">MRLDDSRHIRGVGKKCRPTDEANETFHLTGSRQLSEPSPREAPHKRHVEIPASKHFLKNPASRSRKVTSSSVGATSIAASINALDAVLWISSSWNKVQPEAIRKCFRRAGFVRDQEDDVELRPDNPTREAEIEGVDFEDFVAMDDEVATSTEPDPQAIIQSILAEAGMSVEASSAGDDAEEESDDETEMVQKLKEEDVRRMLAQLRCFAAEKCPEMLSGVASAEAALTAYVCSKNKHQTRIDTIFRKHSSPCKKPYA</sequence>
<reference evidence="2" key="1">
    <citation type="journal article" date="2014" name="Nat. Genet.">
        <title>Genome and transcriptome of the porcine whipworm Trichuris suis.</title>
        <authorList>
            <person name="Jex A.R."/>
            <person name="Nejsum P."/>
            <person name="Schwarz E.M."/>
            <person name="Hu L."/>
            <person name="Young N.D."/>
            <person name="Hall R.S."/>
            <person name="Korhonen P.K."/>
            <person name="Liao S."/>
            <person name="Thamsborg S."/>
            <person name="Xia J."/>
            <person name="Xu P."/>
            <person name="Wang S."/>
            <person name="Scheerlinck J.P."/>
            <person name="Hofmann A."/>
            <person name="Sternberg P.W."/>
            <person name="Wang J."/>
            <person name="Gasser R.B."/>
        </authorList>
    </citation>
    <scope>NUCLEOTIDE SEQUENCE [LARGE SCALE GENOMIC DNA]</scope>
    <source>
        <strain evidence="2">DCEP-RM93F</strain>
    </source>
</reference>
<accession>A0A085N4A4</accession>
<dbReference type="Proteomes" id="UP000030758">
    <property type="component" value="Unassembled WGS sequence"/>
</dbReference>
<feature type="compositionally biased region" description="Polar residues" evidence="1">
    <location>
        <begin position="26"/>
        <end position="36"/>
    </location>
</feature>
<feature type="region of interest" description="Disordered" evidence="1">
    <location>
        <begin position="1"/>
        <end position="46"/>
    </location>
</feature>
<dbReference type="EMBL" id="KL367558">
    <property type="protein sequence ID" value="KFD64300.1"/>
    <property type="molecule type" value="Genomic_DNA"/>
</dbReference>
<protein>
    <recommendedName>
        <fullName evidence="3">DDE-1 domain-containing protein</fullName>
    </recommendedName>
</protein>
<proteinExistence type="predicted"/>